<dbReference type="AlphaFoldDB" id="A0AAJ2UKU6"/>
<keyword evidence="1" id="KW-1133">Transmembrane helix</keyword>
<sequence length="175" mass="19089">MAVPWGLLISIAGGIAATVVGVIAGGVVGRRSQNRQWLQEARTTAYERFLQAFGAVEMELREAFVDRRAPTVVWAPFNAALQSMSLVASQEAMAAAEQICDVIEEFTILFHGRQPADLEELRPIHSGLYEAHVRFVNAARRSLDPSQEHLVRALGGPSSWSGVESAWSPGHEAPR</sequence>
<dbReference type="Proteomes" id="UP001273589">
    <property type="component" value="Unassembled WGS sequence"/>
</dbReference>
<protein>
    <submittedName>
        <fullName evidence="2">Uncharacterized protein</fullName>
    </submittedName>
</protein>
<gene>
    <name evidence="2" type="ORF">PV367_09200</name>
</gene>
<organism evidence="2 3">
    <name type="scientific">Streptomyces europaeiscabiei</name>
    <dbReference type="NCBI Taxonomy" id="146819"/>
    <lineage>
        <taxon>Bacteria</taxon>
        <taxon>Bacillati</taxon>
        <taxon>Actinomycetota</taxon>
        <taxon>Actinomycetes</taxon>
        <taxon>Kitasatosporales</taxon>
        <taxon>Streptomycetaceae</taxon>
        <taxon>Streptomyces</taxon>
    </lineage>
</organism>
<evidence type="ECO:0000313" key="2">
    <source>
        <dbReference type="EMBL" id="MDX3129961.1"/>
    </source>
</evidence>
<keyword evidence="1" id="KW-0812">Transmembrane</keyword>
<keyword evidence="1" id="KW-0472">Membrane</keyword>
<name>A0AAJ2UKU6_9ACTN</name>
<accession>A0AAJ2UKU6</accession>
<proteinExistence type="predicted"/>
<evidence type="ECO:0000256" key="1">
    <source>
        <dbReference type="SAM" id="Phobius"/>
    </source>
</evidence>
<dbReference type="RefSeq" id="WP_086800394.1">
    <property type="nucleotide sequence ID" value="NZ_JARAWN010000038.1"/>
</dbReference>
<feature type="transmembrane region" description="Helical" evidence="1">
    <location>
        <begin position="6"/>
        <end position="28"/>
    </location>
</feature>
<comment type="caution">
    <text evidence="2">The sequence shown here is derived from an EMBL/GenBank/DDBJ whole genome shotgun (WGS) entry which is preliminary data.</text>
</comment>
<reference evidence="2" key="1">
    <citation type="journal article" date="2023" name="Microb. Genom.">
        <title>Mesoterricola silvestris gen. nov., sp. nov., Mesoterricola sediminis sp. nov., Geothrix oryzae sp. nov., Geothrix edaphica sp. nov., Geothrix rubra sp. nov., and Geothrix limicola sp. nov., six novel members of Acidobacteriota isolated from soils.</title>
        <authorList>
            <person name="Weisberg A.J."/>
            <person name="Pearce E."/>
            <person name="Kramer C.G."/>
            <person name="Chang J.H."/>
            <person name="Clarke C.R."/>
        </authorList>
    </citation>
    <scope>NUCLEOTIDE SEQUENCE</scope>
    <source>
        <strain evidence="2">ND06-05F</strain>
    </source>
</reference>
<evidence type="ECO:0000313" key="3">
    <source>
        <dbReference type="Proteomes" id="UP001273589"/>
    </source>
</evidence>
<dbReference type="EMBL" id="JARAWN010000038">
    <property type="protein sequence ID" value="MDX3129961.1"/>
    <property type="molecule type" value="Genomic_DNA"/>
</dbReference>